<dbReference type="EMBL" id="JACSQB010000184">
    <property type="protein sequence ID" value="MBD8048867.1"/>
    <property type="molecule type" value="Genomic_DNA"/>
</dbReference>
<dbReference type="Gene3D" id="3.40.630.30">
    <property type="match status" value="1"/>
</dbReference>
<dbReference type="InterPro" id="IPR000182">
    <property type="entry name" value="GNAT_dom"/>
</dbReference>
<dbReference type="Pfam" id="PF12746">
    <property type="entry name" value="GNAT_acetyltran"/>
    <property type="match status" value="1"/>
</dbReference>
<evidence type="ECO:0000313" key="3">
    <source>
        <dbReference type="Proteomes" id="UP000627166"/>
    </source>
</evidence>
<dbReference type="RefSeq" id="WP_191741795.1">
    <property type="nucleotide sequence ID" value="NZ_JACSQB010000184.1"/>
</dbReference>
<dbReference type="InterPro" id="IPR027365">
    <property type="entry name" value="GNAT_acetyltra_YdfB-like"/>
</dbReference>
<proteinExistence type="predicted"/>
<gene>
    <name evidence="2" type="ORF">H9637_17865</name>
</gene>
<comment type="caution">
    <text evidence="2">The sequence shown here is derived from an EMBL/GenBank/DDBJ whole genome shotgun (WGS) entry which is preliminary data.</text>
</comment>
<feature type="domain" description="N-acetyltransferase" evidence="1">
    <location>
        <begin position="130"/>
        <end position="266"/>
    </location>
</feature>
<protein>
    <submittedName>
        <fullName evidence="2">GNAT family N-acetyltransferase</fullName>
    </submittedName>
</protein>
<dbReference type="SUPFAM" id="SSF55729">
    <property type="entry name" value="Acyl-CoA N-acyltransferases (Nat)"/>
    <property type="match status" value="1"/>
</dbReference>
<accession>A0ABR8YXL8</accession>
<keyword evidence="3" id="KW-1185">Reference proteome</keyword>
<reference evidence="2 3" key="1">
    <citation type="submission" date="2020-08" db="EMBL/GenBank/DDBJ databases">
        <title>A Genomic Blueprint of the Chicken Gut Microbiome.</title>
        <authorList>
            <person name="Gilroy R."/>
            <person name="Ravi A."/>
            <person name="Getino M."/>
            <person name="Pursley I."/>
            <person name="Horton D.L."/>
            <person name="Alikhan N.-F."/>
            <person name="Baker D."/>
            <person name="Gharbi K."/>
            <person name="Hall N."/>
            <person name="Watson M."/>
            <person name="Adriaenssens E.M."/>
            <person name="Foster-Nyarko E."/>
            <person name="Jarju S."/>
            <person name="Secka A."/>
            <person name="Antonio M."/>
            <person name="Oren A."/>
            <person name="Chaudhuri R."/>
            <person name="La Ragione R.M."/>
            <person name="Hildebrand F."/>
            <person name="Pallen M.J."/>
        </authorList>
    </citation>
    <scope>NUCLEOTIDE SEQUENCE [LARGE SCALE GENOMIC DNA]</scope>
    <source>
        <strain evidence="2 3">N37</strain>
    </source>
</reference>
<evidence type="ECO:0000259" key="1">
    <source>
        <dbReference type="PROSITE" id="PS51186"/>
    </source>
</evidence>
<name>A0ABR8YXL8_9CLOT</name>
<evidence type="ECO:0000313" key="2">
    <source>
        <dbReference type="EMBL" id="MBD8048867.1"/>
    </source>
</evidence>
<dbReference type="Proteomes" id="UP000627166">
    <property type="component" value="Unassembled WGS sequence"/>
</dbReference>
<dbReference type="InterPro" id="IPR016181">
    <property type="entry name" value="Acyl_CoA_acyltransferase"/>
</dbReference>
<organism evidence="2 3">
    <name type="scientific">Clostridium faecium</name>
    <dbReference type="NCBI Taxonomy" id="2762223"/>
    <lineage>
        <taxon>Bacteria</taxon>
        <taxon>Bacillati</taxon>
        <taxon>Bacillota</taxon>
        <taxon>Clostridia</taxon>
        <taxon>Eubacteriales</taxon>
        <taxon>Clostridiaceae</taxon>
        <taxon>Clostridium</taxon>
    </lineage>
</organism>
<dbReference type="PROSITE" id="PS51186">
    <property type="entry name" value="GNAT"/>
    <property type="match status" value="1"/>
</dbReference>
<sequence length="266" mass="31081">MIRKLSENDNSSVMEFLKSEAEINHYLISDIEEFGYNESFQEVYGEFNNNKLNCILLKCFGFVMVYAKGNFDIKGITEVIESFGNFYMLVGKEEVVSKFEKTIPNLAAPEKNYYSILRNINPNFKVNNNIEVKKINIDDVDRILKLRDKIKEFKSGSRNFKEMLQRDFESKTARGYYVEIDDEIVSYAQTSLENNFSAMVVNVMTEEKYRGYGYASACLNTLCKDMLKEEKTLCLYYENPKAGRVYKKIGFKETGTWSMYKKIRDK</sequence>